<evidence type="ECO:0000256" key="4">
    <source>
        <dbReference type="SAM" id="SignalP"/>
    </source>
</evidence>
<evidence type="ECO:0000256" key="2">
    <source>
        <dbReference type="ARBA" id="ARBA00022729"/>
    </source>
</evidence>
<dbReference type="SMART" id="SM00935">
    <property type="entry name" value="OmpH"/>
    <property type="match status" value="1"/>
</dbReference>
<evidence type="ECO:0000313" key="5">
    <source>
        <dbReference type="EMBL" id="MBT0665545.1"/>
    </source>
</evidence>
<keyword evidence="2 4" id="KW-0732">Signal</keyword>
<proteinExistence type="inferred from homology"/>
<feature type="signal peptide" evidence="4">
    <location>
        <begin position="1"/>
        <end position="22"/>
    </location>
</feature>
<comment type="similarity">
    <text evidence="1">Belongs to the Skp family.</text>
</comment>
<dbReference type="PANTHER" id="PTHR35089:SF1">
    <property type="entry name" value="CHAPERONE PROTEIN SKP"/>
    <property type="match status" value="1"/>
</dbReference>
<evidence type="ECO:0000313" key="6">
    <source>
        <dbReference type="Proteomes" id="UP000811899"/>
    </source>
</evidence>
<accession>A0AAW4LAE7</accession>
<dbReference type="GO" id="GO:0005829">
    <property type="term" value="C:cytosol"/>
    <property type="evidence" value="ECO:0007669"/>
    <property type="project" value="TreeGrafter"/>
</dbReference>
<keyword evidence="3" id="KW-0175">Coiled coil</keyword>
<gene>
    <name evidence="5" type="ORF">KI809_14650</name>
</gene>
<keyword evidence="6" id="KW-1185">Reference proteome</keyword>
<dbReference type="AlphaFoldDB" id="A0AAW4LAE7"/>
<feature type="chain" id="PRO_5043946835" evidence="4">
    <location>
        <begin position="23"/>
        <end position="174"/>
    </location>
</feature>
<sequence length="174" mass="19642">MKSGIIGLLVSLLMLGATSAGAADAPKIGTVDIQKVLFNSEAGKTAKEQLAGKIAKHESEKNSREDDLKKLKADLEKQNILLNETARNAKEKDYQQKLKEYQRFIKDVNDELQAKDEELKNKIIEEAFKTTQEYGKKNGFSLIVAKSEMLMYMDENIDLTDEIVKQMNSKKDKK</sequence>
<dbReference type="GO" id="GO:0051082">
    <property type="term" value="F:unfolded protein binding"/>
    <property type="evidence" value="ECO:0007669"/>
    <property type="project" value="InterPro"/>
</dbReference>
<feature type="coiled-coil region" evidence="3">
    <location>
        <begin position="54"/>
        <end position="125"/>
    </location>
</feature>
<dbReference type="Gene3D" id="3.30.910.20">
    <property type="entry name" value="Skp domain"/>
    <property type="match status" value="1"/>
</dbReference>
<protein>
    <submittedName>
        <fullName evidence="5">OmpH family outer membrane protein</fullName>
    </submittedName>
</protein>
<dbReference type="InterPro" id="IPR005632">
    <property type="entry name" value="Chaperone_Skp"/>
</dbReference>
<organism evidence="5 6">
    <name type="scientific">Geoanaerobacter pelophilus</name>
    <dbReference type="NCBI Taxonomy" id="60036"/>
    <lineage>
        <taxon>Bacteria</taxon>
        <taxon>Pseudomonadati</taxon>
        <taxon>Thermodesulfobacteriota</taxon>
        <taxon>Desulfuromonadia</taxon>
        <taxon>Geobacterales</taxon>
        <taxon>Geobacteraceae</taxon>
        <taxon>Geoanaerobacter</taxon>
    </lineage>
</organism>
<dbReference type="SUPFAM" id="SSF111384">
    <property type="entry name" value="OmpH-like"/>
    <property type="match status" value="1"/>
</dbReference>
<dbReference type="PANTHER" id="PTHR35089">
    <property type="entry name" value="CHAPERONE PROTEIN SKP"/>
    <property type="match status" value="1"/>
</dbReference>
<dbReference type="InterPro" id="IPR024930">
    <property type="entry name" value="Skp_dom_sf"/>
</dbReference>
<dbReference type="EMBL" id="JAHCVJ010000006">
    <property type="protein sequence ID" value="MBT0665545.1"/>
    <property type="molecule type" value="Genomic_DNA"/>
</dbReference>
<evidence type="ECO:0000256" key="3">
    <source>
        <dbReference type="SAM" id="Coils"/>
    </source>
</evidence>
<evidence type="ECO:0000256" key="1">
    <source>
        <dbReference type="ARBA" id="ARBA00009091"/>
    </source>
</evidence>
<dbReference type="Pfam" id="PF03938">
    <property type="entry name" value="OmpH"/>
    <property type="match status" value="1"/>
</dbReference>
<dbReference type="RefSeq" id="WP_214172322.1">
    <property type="nucleotide sequence ID" value="NZ_JAHCVJ010000006.1"/>
</dbReference>
<comment type="caution">
    <text evidence="5">The sequence shown here is derived from an EMBL/GenBank/DDBJ whole genome shotgun (WGS) entry which is preliminary data.</text>
</comment>
<dbReference type="GO" id="GO:0050821">
    <property type="term" value="P:protein stabilization"/>
    <property type="evidence" value="ECO:0007669"/>
    <property type="project" value="TreeGrafter"/>
</dbReference>
<name>A0AAW4LAE7_9BACT</name>
<dbReference type="Proteomes" id="UP000811899">
    <property type="component" value="Unassembled WGS sequence"/>
</dbReference>
<reference evidence="5 6" key="1">
    <citation type="submission" date="2021-05" db="EMBL/GenBank/DDBJ databases">
        <title>The draft genome of Geobacter pelophilus DSM 12255.</title>
        <authorList>
            <person name="Xu Z."/>
            <person name="Masuda Y."/>
            <person name="Itoh H."/>
            <person name="Senoo K."/>
        </authorList>
    </citation>
    <scope>NUCLEOTIDE SEQUENCE [LARGE SCALE GENOMIC DNA]</scope>
    <source>
        <strain evidence="5 6">DSM 12255</strain>
    </source>
</reference>